<dbReference type="RefSeq" id="WP_168936218.1">
    <property type="nucleotide sequence ID" value="NZ_JABAFY010000050.1"/>
</dbReference>
<dbReference type="Proteomes" id="UP000522333">
    <property type="component" value="Unassembled WGS sequence"/>
</dbReference>
<dbReference type="EMBL" id="JABAFY010000050">
    <property type="protein sequence ID" value="NME52915.1"/>
    <property type="molecule type" value="Genomic_DNA"/>
</dbReference>
<organism evidence="2 3">
    <name type="scientific">Desulfovibrio piger</name>
    <dbReference type="NCBI Taxonomy" id="901"/>
    <lineage>
        <taxon>Bacteria</taxon>
        <taxon>Pseudomonadati</taxon>
        <taxon>Thermodesulfobacteriota</taxon>
        <taxon>Desulfovibrionia</taxon>
        <taxon>Desulfovibrionales</taxon>
        <taxon>Desulfovibrionaceae</taxon>
        <taxon>Desulfovibrio</taxon>
    </lineage>
</organism>
<feature type="transmembrane region" description="Helical" evidence="1">
    <location>
        <begin position="30"/>
        <end position="51"/>
    </location>
</feature>
<accession>A0A848CEA2</accession>
<protein>
    <submittedName>
        <fullName evidence="2">Hydrolase</fullName>
    </submittedName>
</protein>
<evidence type="ECO:0000313" key="2">
    <source>
        <dbReference type="EMBL" id="NME52915.1"/>
    </source>
</evidence>
<proteinExistence type="predicted"/>
<sequence length="224" mass="24065">MGGIAFCALVLLCSESVMEAYTSMTAGHPFFMGFCKFALLATLGECLALRLTKGVYMTAGFGLIPRAVVWGCLGVAISAAFMIFSAGAPAILHLLGMEAAEQALSGPLGTTKILTAFSVSLTMNTMFAPIMMIAHKVADLHIAQYQGRLACLWNAPQTGRLLQSVDWNSFWKNVLCRSLLWFWIPVHTVTFLLPPSFRVLFAAVLGAILGLLLALLSSKQTEAA</sequence>
<evidence type="ECO:0000313" key="3">
    <source>
        <dbReference type="Proteomes" id="UP000522333"/>
    </source>
</evidence>
<keyword evidence="1" id="KW-0472">Membrane</keyword>
<feature type="transmembrane region" description="Helical" evidence="1">
    <location>
        <begin position="199"/>
        <end position="216"/>
    </location>
</feature>
<keyword evidence="1" id="KW-1133">Transmembrane helix</keyword>
<gene>
    <name evidence="2" type="ORF">HF854_10395</name>
</gene>
<reference evidence="2 3" key="1">
    <citation type="submission" date="2020-04" db="EMBL/GenBank/DDBJ databases">
        <authorList>
            <person name="Hitch T.C.A."/>
            <person name="Wylensek D."/>
            <person name="Clavel T."/>
        </authorList>
    </citation>
    <scope>NUCLEOTIDE SEQUENCE [LARGE SCALE GENOMIC DNA]</scope>
    <source>
        <strain evidence="2 3">PG-251-APC-1</strain>
    </source>
</reference>
<feature type="transmembrane region" description="Helical" evidence="1">
    <location>
        <begin position="174"/>
        <end position="193"/>
    </location>
</feature>
<feature type="transmembrane region" description="Helical" evidence="1">
    <location>
        <begin position="63"/>
        <end position="93"/>
    </location>
</feature>
<name>A0A848CEA2_9BACT</name>
<keyword evidence="2" id="KW-0378">Hydrolase</keyword>
<comment type="caution">
    <text evidence="2">The sequence shown here is derived from an EMBL/GenBank/DDBJ whole genome shotgun (WGS) entry which is preliminary data.</text>
</comment>
<dbReference type="AlphaFoldDB" id="A0A848CEA2"/>
<evidence type="ECO:0000256" key="1">
    <source>
        <dbReference type="SAM" id="Phobius"/>
    </source>
</evidence>
<keyword evidence="1" id="KW-0812">Transmembrane</keyword>
<dbReference type="GO" id="GO:0016787">
    <property type="term" value="F:hydrolase activity"/>
    <property type="evidence" value="ECO:0007669"/>
    <property type="project" value="UniProtKB-KW"/>
</dbReference>
<feature type="transmembrane region" description="Helical" evidence="1">
    <location>
        <begin position="113"/>
        <end position="134"/>
    </location>
</feature>